<feature type="non-terminal residue" evidence="1">
    <location>
        <position position="1"/>
    </location>
</feature>
<keyword evidence="2" id="KW-1185">Reference proteome</keyword>
<dbReference type="EMBL" id="CALNXJ010000023">
    <property type="protein sequence ID" value="CAH3127800.1"/>
    <property type="molecule type" value="Genomic_DNA"/>
</dbReference>
<proteinExistence type="predicted"/>
<reference evidence="1 2" key="1">
    <citation type="submission" date="2022-05" db="EMBL/GenBank/DDBJ databases">
        <authorList>
            <consortium name="Genoscope - CEA"/>
            <person name="William W."/>
        </authorList>
    </citation>
    <scope>NUCLEOTIDE SEQUENCE [LARGE SCALE GENOMIC DNA]</scope>
</reference>
<sequence length="61" mass="6985">QVVVFEDRPLKGYIRPKGNLNTPFTRDNIIDVNSIYDNTHMLVIPSKVKHNNSMCGIKKSK</sequence>
<name>A0AAU9WVS6_9CNID</name>
<dbReference type="Proteomes" id="UP001159428">
    <property type="component" value="Unassembled WGS sequence"/>
</dbReference>
<dbReference type="AlphaFoldDB" id="A0AAU9WVS6"/>
<protein>
    <submittedName>
        <fullName evidence="1">Uncharacterized protein</fullName>
    </submittedName>
</protein>
<evidence type="ECO:0000313" key="2">
    <source>
        <dbReference type="Proteomes" id="UP001159428"/>
    </source>
</evidence>
<comment type="caution">
    <text evidence="1">The sequence shown here is derived from an EMBL/GenBank/DDBJ whole genome shotgun (WGS) entry which is preliminary data.</text>
</comment>
<organism evidence="1 2">
    <name type="scientific">Pocillopora meandrina</name>
    <dbReference type="NCBI Taxonomy" id="46732"/>
    <lineage>
        <taxon>Eukaryota</taxon>
        <taxon>Metazoa</taxon>
        <taxon>Cnidaria</taxon>
        <taxon>Anthozoa</taxon>
        <taxon>Hexacorallia</taxon>
        <taxon>Scleractinia</taxon>
        <taxon>Astrocoeniina</taxon>
        <taxon>Pocilloporidae</taxon>
        <taxon>Pocillopora</taxon>
    </lineage>
</organism>
<evidence type="ECO:0000313" key="1">
    <source>
        <dbReference type="EMBL" id="CAH3127800.1"/>
    </source>
</evidence>
<accession>A0AAU9WVS6</accession>
<gene>
    <name evidence="1" type="ORF">PMEA_00013390</name>
</gene>